<name>A0A4S3B997_9ENTE</name>
<keyword evidence="12" id="KW-1185">Reference proteome</keyword>
<dbReference type="GO" id="GO:0008768">
    <property type="term" value="F:UDP-sugar diphosphatase activity"/>
    <property type="evidence" value="ECO:0007669"/>
    <property type="project" value="TreeGrafter"/>
</dbReference>
<dbReference type="SUPFAM" id="SSF55816">
    <property type="entry name" value="5'-nucleotidase (syn. UDP-sugar hydrolase), C-terminal domain"/>
    <property type="match status" value="2"/>
</dbReference>
<evidence type="ECO:0000256" key="4">
    <source>
        <dbReference type="ARBA" id="ARBA00023088"/>
    </source>
</evidence>
<evidence type="ECO:0000256" key="3">
    <source>
        <dbReference type="ARBA" id="ARBA00022729"/>
    </source>
</evidence>
<feature type="domain" description="5'-Nucleotidase C-terminal" evidence="10">
    <location>
        <begin position="495"/>
        <end position="641"/>
    </location>
</feature>
<dbReference type="Pfam" id="PF02872">
    <property type="entry name" value="5_nucleotid_C"/>
    <property type="match status" value="2"/>
</dbReference>
<dbReference type="GO" id="GO:0046872">
    <property type="term" value="F:metal ion binding"/>
    <property type="evidence" value="ECO:0007669"/>
    <property type="project" value="InterPro"/>
</dbReference>
<feature type="compositionally biased region" description="Basic and acidic residues" evidence="5">
    <location>
        <begin position="53"/>
        <end position="92"/>
    </location>
</feature>
<dbReference type="InterPro" id="IPR004843">
    <property type="entry name" value="Calcineurin-like_PHP"/>
</dbReference>
<dbReference type="GO" id="GO:0000166">
    <property type="term" value="F:nucleotide binding"/>
    <property type="evidence" value="ECO:0007669"/>
    <property type="project" value="InterPro"/>
</dbReference>
<dbReference type="GO" id="GO:0009166">
    <property type="term" value="P:nucleotide catabolic process"/>
    <property type="evidence" value="ECO:0007669"/>
    <property type="project" value="InterPro"/>
</dbReference>
<feature type="region of interest" description="Disordered" evidence="5">
    <location>
        <begin position="47"/>
        <end position="119"/>
    </location>
</feature>
<reference evidence="11 12" key="1">
    <citation type="submission" date="2019-01" db="EMBL/GenBank/DDBJ databases">
        <title>Vagococcus silagei sp. nov. isolated from brewer's grain.</title>
        <authorList>
            <person name="Guu J.-R."/>
        </authorList>
    </citation>
    <scope>NUCLEOTIDE SEQUENCE [LARGE SCALE GENOMIC DNA]</scope>
    <source>
        <strain evidence="11 12">2B-2</strain>
    </source>
</reference>
<feature type="domain" description="5'-Nucleotidase C-terminal" evidence="10">
    <location>
        <begin position="1048"/>
        <end position="1227"/>
    </location>
</feature>
<keyword evidence="1" id="KW-0134">Cell wall</keyword>
<feature type="domain" description="Gram-positive cocci surface proteins LPxTG" evidence="9">
    <location>
        <begin position="1438"/>
        <end position="1475"/>
    </location>
</feature>
<gene>
    <name evidence="11" type="ORF">ESZ54_03790</name>
</gene>
<feature type="domain" description="Calcineurin-like phosphoesterase" evidence="8">
    <location>
        <begin position="752"/>
        <end position="959"/>
    </location>
</feature>
<dbReference type="Gene3D" id="3.60.21.10">
    <property type="match status" value="2"/>
</dbReference>
<evidence type="ECO:0000259" key="9">
    <source>
        <dbReference type="Pfam" id="PF00746"/>
    </source>
</evidence>
<evidence type="ECO:0000259" key="8">
    <source>
        <dbReference type="Pfam" id="PF00149"/>
    </source>
</evidence>
<sequence>MRNYKKSMITLLSTFALLTGSVGPSMITFAETVDSKKVNTIVEENQKTVQSTTDKKSEKVEKDPTITKESGAESTKEKTVETTEKEVAETKTSEATATTETKEEAKKVLKAASPEKEADTKKETKKITILGSSDVHGNVWDYSYEDNAVADVGFARIGSIVKSVKAENPNTIIVDAGDNLQGTLLTDDIYSSDPEYQGVTHPVIAAMNTIGYTSMSLGNHEFNFGLDLIKKVEVDAKFPLLSANTYVKATGENFVQPYTVKTVDGVKIAVLGLTIPHVPMWDGDKVKSLDFKPLNTEAKKQVKIINEKEKPDVIVAAIHAGLDNSDPGAAARNVIKEVPEIDAFVLGHDHREFTEMIPDNTGKAKPAGAVKDTGSGVVRIDLELEREVAKDVKKATEEIAEKSAETTDAKTETTKEKESAKADEKATDKAADKDDKEWKIKEATPSIISSKGFAGDEDVKAATLEAHEKTQEYVSGVVGQASANFLPKEEVPGIPEAQLRPTAMISLINNVQRDVTKSDLAASALFKADSKLDAGDIKYSDVFNIYKYPNTLVKAGMNGKQLKQYLENQAKYYQQYKKNDVTIAFNEKIRVYNYDIVSGVKYKIDISKPVGERIVDLTFKDKPVTDGQKFTMAMNNYRFEGMVKDGLVDATPLWESDPATLRGEIVKYIKEKGTIKPEEEIENSFEIIGADLKHPARDYIIEQVKKGTKGFEIMASKDGRTPNVRKLNVDELAKQGLIPDEYLKEKGDFDFTIMHTNDMHGRLQYDEKGKAIGMAKLKTFKDEKKPTLMLDGGDSVQGLAISNFTKGLTMATAMGMIPYDGVAAGNHEFDFGYDQAMKLKEMLPMVSANTMKDGKNSFKTHEIVEKEGKKFAIIGLTTPETAFKTHPNNVKGVEFLDPIPVAEKMIKSLDKKTDAFIFVTHLGIDKTTPAPWRGDTLAEELSKKFPKEKIIIIDGHSHSELREGKQYGNVLLAQTGNYLNNVGMIDVSYKGDKPTFKARLVPAAEFKEVVENPEVKGIIDETAAKFKEEMDKVVIENNPVHLEGDAKFGRTRETNLGNIIADSLYDYGQTGFTGGQTDLAMINGGGIRTSINQGKVTKADILAVLPFGNTIAQIDVTGKQLKEMFEFSLRSPVQTQDGTNEVVLDENGMPALGRNGGFLQVSHSVKVLYDTNKPGEVPEEGKKGQRVHSVQIKNRKTGKFEEVDDKKVYKLATNDFLAAGGDGYTMLGGKREEGPSMDVIFTDFLKEIAGDTDGKVVSMKAKEYNIEDYGEATPYSRLIPSKAQVKPEGTGEKELQNLVTESKKLTATNFTAHSWIAFDKELKVSEALLKEDATDAEYVAQRNKLAQAKKDLVSIEELKNLVSESEKLNEKDYTKESWTGFSKELAKAKAMLKDATNKDKEISKEEVARQVTSLEKAKKSLAKVTTTTPTTVKPTTTKPTGGKLPQTGEKENFLVVVGLILLGSSGFYVYKRKDEAA</sequence>
<dbReference type="GO" id="GO:0008253">
    <property type="term" value="F:5'-nucleotidase activity"/>
    <property type="evidence" value="ECO:0007669"/>
    <property type="project" value="TreeGrafter"/>
</dbReference>
<feature type="transmembrane region" description="Helical" evidence="6">
    <location>
        <begin position="1453"/>
        <end position="1470"/>
    </location>
</feature>
<evidence type="ECO:0000256" key="5">
    <source>
        <dbReference type="SAM" id="MobiDB-lite"/>
    </source>
</evidence>
<evidence type="ECO:0000256" key="1">
    <source>
        <dbReference type="ARBA" id="ARBA00022512"/>
    </source>
</evidence>
<keyword evidence="3 7" id="KW-0732">Signal</keyword>
<evidence type="ECO:0000259" key="10">
    <source>
        <dbReference type="Pfam" id="PF02872"/>
    </source>
</evidence>
<feature type="chain" id="PRO_5020188155" evidence="7">
    <location>
        <begin position="31"/>
        <end position="1477"/>
    </location>
</feature>
<keyword evidence="6" id="KW-0812">Transmembrane</keyword>
<dbReference type="InterPro" id="IPR029052">
    <property type="entry name" value="Metallo-depent_PP-like"/>
</dbReference>
<feature type="signal peptide" evidence="7">
    <location>
        <begin position="1"/>
        <end position="30"/>
    </location>
</feature>
<dbReference type="SUPFAM" id="SSF56300">
    <property type="entry name" value="Metallo-dependent phosphatases"/>
    <property type="match status" value="2"/>
</dbReference>
<keyword evidence="6" id="KW-0472">Membrane</keyword>
<dbReference type="EMBL" id="SDGV01000010">
    <property type="protein sequence ID" value="THB61585.1"/>
    <property type="molecule type" value="Genomic_DNA"/>
</dbReference>
<feature type="region of interest" description="Disordered" evidence="5">
    <location>
        <begin position="1425"/>
        <end position="1445"/>
    </location>
</feature>
<dbReference type="Gene3D" id="1.20.1270.70">
    <property type="entry name" value="Designed single chain three-helix bundle"/>
    <property type="match status" value="1"/>
</dbReference>
<feature type="compositionally biased region" description="Low complexity" evidence="5">
    <location>
        <begin position="1425"/>
        <end position="1440"/>
    </location>
</feature>
<dbReference type="InterPro" id="IPR019931">
    <property type="entry name" value="LPXTG_anchor"/>
</dbReference>
<keyword evidence="6" id="KW-1133">Transmembrane helix</keyword>
<evidence type="ECO:0000256" key="7">
    <source>
        <dbReference type="SAM" id="SignalP"/>
    </source>
</evidence>
<keyword evidence="2" id="KW-0964">Secreted</keyword>
<proteinExistence type="predicted"/>
<dbReference type="PROSITE" id="PS00786">
    <property type="entry name" value="5_NUCLEOTIDASE_2"/>
    <property type="match status" value="1"/>
</dbReference>
<evidence type="ECO:0000256" key="2">
    <source>
        <dbReference type="ARBA" id="ARBA00022525"/>
    </source>
</evidence>
<dbReference type="InterPro" id="IPR036907">
    <property type="entry name" value="5'-Nucleotdase_C_sf"/>
</dbReference>
<evidence type="ECO:0000256" key="6">
    <source>
        <dbReference type="SAM" id="Phobius"/>
    </source>
</evidence>
<dbReference type="Pfam" id="PF00149">
    <property type="entry name" value="Metallophos"/>
    <property type="match status" value="2"/>
</dbReference>
<dbReference type="InterPro" id="IPR008334">
    <property type="entry name" value="5'-Nucleotdase_C"/>
</dbReference>
<dbReference type="GO" id="GO:0030288">
    <property type="term" value="C:outer membrane-bounded periplasmic space"/>
    <property type="evidence" value="ECO:0007669"/>
    <property type="project" value="TreeGrafter"/>
</dbReference>
<dbReference type="Proteomes" id="UP000310506">
    <property type="component" value="Unassembled WGS sequence"/>
</dbReference>
<dbReference type="PANTHER" id="PTHR11575:SF24">
    <property type="entry name" value="5'-NUCLEOTIDASE"/>
    <property type="match status" value="1"/>
</dbReference>
<dbReference type="Pfam" id="PF00746">
    <property type="entry name" value="Gram_pos_anchor"/>
    <property type="match status" value="1"/>
</dbReference>
<dbReference type="PANTHER" id="PTHR11575">
    <property type="entry name" value="5'-NUCLEOTIDASE-RELATED"/>
    <property type="match status" value="1"/>
</dbReference>
<dbReference type="InterPro" id="IPR006179">
    <property type="entry name" value="5_nucleotidase/apyrase"/>
</dbReference>
<dbReference type="NCBIfam" id="TIGR01167">
    <property type="entry name" value="LPXTG_anchor"/>
    <property type="match status" value="1"/>
</dbReference>
<dbReference type="InterPro" id="IPR006146">
    <property type="entry name" value="5'-Nucleotdase_CS"/>
</dbReference>
<protein>
    <submittedName>
        <fullName evidence="11">LPXTG cell wall anchor domain-containing protein</fullName>
    </submittedName>
</protein>
<feature type="domain" description="Calcineurin-like phosphoesterase" evidence="8">
    <location>
        <begin position="128"/>
        <end position="351"/>
    </location>
</feature>
<feature type="region of interest" description="Disordered" evidence="5">
    <location>
        <begin position="402"/>
        <end position="437"/>
    </location>
</feature>
<evidence type="ECO:0000313" key="12">
    <source>
        <dbReference type="Proteomes" id="UP000310506"/>
    </source>
</evidence>
<evidence type="ECO:0000313" key="11">
    <source>
        <dbReference type="EMBL" id="THB61585.1"/>
    </source>
</evidence>
<dbReference type="PRINTS" id="PR01607">
    <property type="entry name" value="APYRASEFAMLY"/>
</dbReference>
<organism evidence="11 12">
    <name type="scientific">Vagococcus silagei</name>
    <dbReference type="NCBI Taxonomy" id="2508885"/>
    <lineage>
        <taxon>Bacteria</taxon>
        <taxon>Bacillati</taxon>
        <taxon>Bacillota</taxon>
        <taxon>Bacilli</taxon>
        <taxon>Lactobacillales</taxon>
        <taxon>Enterococcaceae</taxon>
        <taxon>Vagococcus</taxon>
    </lineage>
</organism>
<feature type="compositionally biased region" description="Basic and acidic residues" evidence="5">
    <location>
        <begin position="100"/>
        <end position="119"/>
    </location>
</feature>
<comment type="caution">
    <text evidence="11">The sequence shown here is derived from an EMBL/GenBank/DDBJ whole genome shotgun (WGS) entry which is preliminary data.</text>
</comment>
<accession>A0A4S3B997</accession>
<keyword evidence="4" id="KW-0572">Peptidoglycan-anchor</keyword>
<dbReference type="Gene3D" id="3.90.780.10">
    <property type="entry name" value="5'-Nucleotidase, C-terminal domain"/>
    <property type="match status" value="2"/>
</dbReference>
<dbReference type="RefSeq" id="WP_136136358.1">
    <property type="nucleotide sequence ID" value="NZ_SDGV01000010.1"/>
</dbReference>
<dbReference type="OrthoDB" id="9801679at2"/>